<gene>
    <name evidence="6" type="ORF">RCOM_0802400</name>
</gene>
<sequence length="629" mass="68540">MEQSQSEAISDFAPKKLARQLDFTAVCRASVNVALSEHSSRLQQQQPPPLPPPPPPPMSQPQLHLKLQQQPQPVLQLKLETPPKQQPQATQARPQHVMVPPAMRRIPHPVQKLSLHTLQLIKQQSPSSRPRNNIEAKDNSGTPKKAKHCNCKNSRCLKLYCECFAAGVHCTGCNCTNCHNNVENEASRQEAVGAVLERNPEAFKPKIASSPHGSRDAKEDAMEVQLVGKHNKGCHCKKSGCLKKYCECFQANILCSENCKCMDCKNFEGSEERRALFHDNHNGIVYMQQAANAAICGAIGSSGYGTPLTSNKRKSEELFGSTNRDQLGRRVAKTQQENHQRNPAASASPLSVPVPHNATALGSSKFTYKSPLAGILQPQDVKKMCSLLVVLSQEARKAYAGKMDMQPGGDDNRKLESSSSSSIREREDGLMGNNVHKTVPNDHVNGNTAEKDSSDSGKDGGGLENGRPLSPEIDLMCHEQEMVFREGESATGMAGLSQNEIQKSSSAQECSEAYAEQEKLILTGFRDFLNRLITCGSIKGKLLWSETFLCSNFHETTCSPLARSKTGSHQEPADGEMIKAGIETLNDKNAYASGIVKSPVLATSASNVDLPIKALLPIGNGEVNPENKI</sequence>
<feature type="region of interest" description="Disordered" evidence="4">
    <location>
        <begin position="310"/>
        <end position="356"/>
    </location>
</feature>
<feature type="region of interest" description="Disordered" evidence="4">
    <location>
        <begin position="122"/>
        <end position="144"/>
    </location>
</feature>
<dbReference type="SMART" id="SM01114">
    <property type="entry name" value="CXC"/>
    <property type="match status" value="2"/>
</dbReference>
<accession>B9RS31</accession>
<evidence type="ECO:0000256" key="4">
    <source>
        <dbReference type="SAM" id="MobiDB-lite"/>
    </source>
</evidence>
<dbReference type="InterPro" id="IPR033467">
    <property type="entry name" value="Tesmin/TSO1-like_CXC"/>
</dbReference>
<feature type="compositionally biased region" description="Polar residues" evidence="4">
    <location>
        <begin position="122"/>
        <end position="131"/>
    </location>
</feature>
<feature type="compositionally biased region" description="Polar residues" evidence="4">
    <location>
        <begin position="333"/>
        <end position="349"/>
    </location>
</feature>
<keyword evidence="3" id="KW-0539">Nucleus</keyword>
<feature type="domain" description="CRC" evidence="5">
    <location>
        <begin position="145"/>
        <end position="269"/>
    </location>
</feature>
<proteinExistence type="inferred from homology"/>
<dbReference type="PANTHER" id="PTHR12446">
    <property type="entry name" value="TESMIN/TSO1-RELATED"/>
    <property type="match status" value="1"/>
</dbReference>
<evidence type="ECO:0000256" key="1">
    <source>
        <dbReference type="ARBA" id="ARBA00004123"/>
    </source>
</evidence>
<dbReference type="EMBL" id="EQ973807">
    <property type="protein sequence ID" value="EEF45891.1"/>
    <property type="molecule type" value="Genomic_DNA"/>
</dbReference>
<organism evidence="6 7">
    <name type="scientific">Ricinus communis</name>
    <name type="common">Castor bean</name>
    <dbReference type="NCBI Taxonomy" id="3988"/>
    <lineage>
        <taxon>Eukaryota</taxon>
        <taxon>Viridiplantae</taxon>
        <taxon>Streptophyta</taxon>
        <taxon>Embryophyta</taxon>
        <taxon>Tracheophyta</taxon>
        <taxon>Spermatophyta</taxon>
        <taxon>Magnoliopsida</taxon>
        <taxon>eudicotyledons</taxon>
        <taxon>Gunneridae</taxon>
        <taxon>Pentapetalae</taxon>
        <taxon>rosids</taxon>
        <taxon>fabids</taxon>
        <taxon>Malpighiales</taxon>
        <taxon>Euphorbiaceae</taxon>
        <taxon>Acalyphoideae</taxon>
        <taxon>Acalypheae</taxon>
        <taxon>Ricinus</taxon>
    </lineage>
</organism>
<feature type="compositionally biased region" description="Pro residues" evidence="4">
    <location>
        <begin position="46"/>
        <end position="59"/>
    </location>
</feature>
<evidence type="ECO:0000256" key="2">
    <source>
        <dbReference type="ARBA" id="ARBA00007267"/>
    </source>
</evidence>
<dbReference type="PROSITE" id="PS51634">
    <property type="entry name" value="CRC"/>
    <property type="match status" value="1"/>
</dbReference>
<dbReference type="InParanoid" id="B9RS31"/>
<comment type="similarity">
    <text evidence="2">Belongs to the lin-54 family.</text>
</comment>
<feature type="compositionally biased region" description="Low complexity" evidence="4">
    <location>
        <begin position="60"/>
        <end position="70"/>
    </location>
</feature>
<evidence type="ECO:0000256" key="3">
    <source>
        <dbReference type="ARBA" id="ARBA00023242"/>
    </source>
</evidence>
<dbReference type="InterPro" id="IPR028307">
    <property type="entry name" value="Lin-54_fam"/>
</dbReference>
<dbReference type="eggNOG" id="KOG1171">
    <property type="taxonomic scope" value="Eukaryota"/>
</dbReference>
<dbReference type="PANTHER" id="PTHR12446:SF49">
    <property type="entry name" value="CRC DOMAIN-CONTAINING PROTEIN"/>
    <property type="match status" value="1"/>
</dbReference>
<feature type="region of interest" description="Disordered" evidence="4">
    <location>
        <begin position="401"/>
        <end position="470"/>
    </location>
</feature>
<evidence type="ECO:0000259" key="5">
    <source>
        <dbReference type="PROSITE" id="PS51634"/>
    </source>
</evidence>
<comment type="subcellular location">
    <subcellularLocation>
        <location evidence="1">Nucleus</location>
    </subcellularLocation>
</comment>
<feature type="region of interest" description="Disordered" evidence="4">
    <location>
        <begin position="35"/>
        <end position="70"/>
    </location>
</feature>
<evidence type="ECO:0000313" key="6">
    <source>
        <dbReference type="EMBL" id="EEF45891.1"/>
    </source>
</evidence>
<feature type="compositionally biased region" description="Basic and acidic residues" evidence="4">
    <location>
        <begin position="449"/>
        <end position="458"/>
    </location>
</feature>
<dbReference type="STRING" id="3988.B9RS31"/>
<dbReference type="GO" id="GO:0005634">
    <property type="term" value="C:nucleus"/>
    <property type="evidence" value="ECO:0000318"/>
    <property type="project" value="GO_Central"/>
</dbReference>
<dbReference type="Pfam" id="PF03638">
    <property type="entry name" value="TCR"/>
    <property type="match status" value="2"/>
</dbReference>
<reference evidence="7" key="1">
    <citation type="journal article" date="2010" name="Nat. Biotechnol.">
        <title>Draft genome sequence of the oilseed species Ricinus communis.</title>
        <authorList>
            <person name="Chan A.P."/>
            <person name="Crabtree J."/>
            <person name="Zhao Q."/>
            <person name="Lorenzi H."/>
            <person name="Orvis J."/>
            <person name="Puiu D."/>
            <person name="Melake-Berhan A."/>
            <person name="Jones K.M."/>
            <person name="Redman J."/>
            <person name="Chen G."/>
            <person name="Cahoon E.B."/>
            <person name="Gedil M."/>
            <person name="Stanke M."/>
            <person name="Haas B.J."/>
            <person name="Wortman J.R."/>
            <person name="Fraser-Liggett C.M."/>
            <person name="Ravel J."/>
            <person name="Rabinowicz P.D."/>
        </authorList>
    </citation>
    <scope>NUCLEOTIDE SEQUENCE [LARGE SCALE GENOMIC DNA]</scope>
    <source>
        <strain evidence="7">cv. Hale</strain>
    </source>
</reference>
<keyword evidence="7" id="KW-1185">Reference proteome</keyword>
<dbReference type="Proteomes" id="UP000008311">
    <property type="component" value="Unassembled WGS sequence"/>
</dbReference>
<dbReference type="GO" id="GO:0006355">
    <property type="term" value="P:regulation of DNA-templated transcription"/>
    <property type="evidence" value="ECO:0000318"/>
    <property type="project" value="GO_Central"/>
</dbReference>
<name>B9RS31_RICCO</name>
<evidence type="ECO:0000313" key="7">
    <source>
        <dbReference type="Proteomes" id="UP000008311"/>
    </source>
</evidence>
<dbReference type="AlphaFoldDB" id="B9RS31"/>
<dbReference type="InterPro" id="IPR005172">
    <property type="entry name" value="CRC"/>
</dbReference>
<protein>
    <submittedName>
        <fullName evidence="6">Transcription factor, putative</fullName>
    </submittedName>
</protein>